<organism evidence="3 4">
    <name type="scientific">Chenopodium quinoa</name>
    <name type="common">Quinoa</name>
    <dbReference type="NCBI Taxonomy" id="63459"/>
    <lineage>
        <taxon>Eukaryota</taxon>
        <taxon>Viridiplantae</taxon>
        <taxon>Streptophyta</taxon>
        <taxon>Embryophyta</taxon>
        <taxon>Tracheophyta</taxon>
        <taxon>Spermatophyta</taxon>
        <taxon>Magnoliopsida</taxon>
        <taxon>eudicotyledons</taxon>
        <taxon>Gunneridae</taxon>
        <taxon>Pentapetalae</taxon>
        <taxon>Caryophyllales</taxon>
        <taxon>Chenopodiaceae</taxon>
        <taxon>Chenopodioideae</taxon>
        <taxon>Atripliceae</taxon>
        <taxon>Chenopodium</taxon>
    </lineage>
</organism>
<evidence type="ECO:0000259" key="2">
    <source>
        <dbReference type="PROSITE" id="PS52045"/>
    </source>
</evidence>
<dbReference type="InterPro" id="IPR053168">
    <property type="entry name" value="Glutamic_endopeptidase"/>
</dbReference>
<name>A0A803LHN9_CHEQI</name>
<dbReference type="PANTHER" id="PTHR31589">
    <property type="entry name" value="PROTEIN, PUTATIVE (DUF239)-RELATED-RELATED"/>
    <property type="match status" value="1"/>
</dbReference>
<dbReference type="AlphaFoldDB" id="A0A803LHN9"/>
<feature type="region of interest" description="Disordered" evidence="1">
    <location>
        <begin position="1"/>
        <end position="37"/>
    </location>
</feature>
<dbReference type="Proteomes" id="UP000596660">
    <property type="component" value="Unplaced"/>
</dbReference>
<dbReference type="InterPro" id="IPR004314">
    <property type="entry name" value="Neprosin"/>
</dbReference>
<feature type="compositionally biased region" description="Basic residues" evidence="1">
    <location>
        <begin position="1"/>
        <end position="10"/>
    </location>
</feature>
<reference evidence="3" key="2">
    <citation type="submission" date="2021-03" db="UniProtKB">
        <authorList>
            <consortium name="EnsemblPlants"/>
        </authorList>
    </citation>
    <scope>IDENTIFICATION</scope>
</reference>
<dbReference type="Pfam" id="PF03080">
    <property type="entry name" value="Neprosin"/>
    <property type="match status" value="1"/>
</dbReference>
<reference evidence="3" key="1">
    <citation type="journal article" date="2017" name="Nature">
        <title>The genome of Chenopodium quinoa.</title>
        <authorList>
            <person name="Jarvis D.E."/>
            <person name="Ho Y.S."/>
            <person name="Lightfoot D.J."/>
            <person name="Schmoeckel S.M."/>
            <person name="Li B."/>
            <person name="Borm T.J.A."/>
            <person name="Ohyanagi H."/>
            <person name="Mineta K."/>
            <person name="Michell C.T."/>
            <person name="Saber N."/>
            <person name="Kharbatia N.M."/>
            <person name="Rupper R.R."/>
            <person name="Sharp A.R."/>
            <person name="Dally N."/>
            <person name="Boughton B.A."/>
            <person name="Woo Y.H."/>
            <person name="Gao G."/>
            <person name="Schijlen E.G.W.M."/>
            <person name="Guo X."/>
            <person name="Momin A.A."/>
            <person name="Negrao S."/>
            <person name="Al-Babili S."/>
            <person name="Gehring C."/>
            <person name="Roessner U."/>
            <person name="Jung C."/>
            <person name="Murphy K."/>
            <person name="Arold S.T."/>
            <person name="Gojobori T."/>
            <person name="van der Linden C.G."/>
            <person name="van Loo E.N."/>
            <person name="Jellen E.N."/>
            <person name="Maughan P.J."/>
            <person name="Tester M."/>
        </authorList>
    </citation>
    <scope>NUCLEOTIDE SEQUENCE [LARGE SCALE GENOMIC DNA]</scope>
    <source>
        <strain evidence="3">cv. PI 614886</strain>
    </source>
</reference>
<feature type="compositionally biased region" description="Basic and acidic residues" evidence="1">
    <location>
        <begin position="14"/>
        <end position="23"/>
    </location>
</feature>
<sequence length="343" mass="37913">MARERRRQPGRRGQVRDPRDRADVWNGERAGEDPERGIPAVLPNLIEELQGQKVNGFGLKDGGCPIGTVPILRTNPNSHWGEDAPPPQSNLLNCVAGVQLNNDVSNNNTLFYGATGTLVLYKPRVYNDNQYSSTRIKLSYGDDSLEAGWMVSPKLFNDTEAHLYVRFLLAKQGGCVNLQCPGFVQVAPDAPLGTTPDTYSIIGGQQRFWNFSIEKHKDDGNWWLNVAQVNKAIGYWPKEIFTTLADVANKVEWGGQVYDFGSTDPPSPSTLPDMGSGVKGLYTSRSSSAAIYRATYLDENYVNVALPGNPTKVMNCYPNYTVLDDGYSPDFGRTIYYGGVQDK</sequence>
<accession>A0A803LHN9</accession>
<evidence type="ECO:0000256" key="1">
    <source>
        <dbReference type="SAM" id="MobiDB-lite"/>
    </source>
</evidence>
<keyword evidence="4" id="KW-1185">Reference proteome</keyword>
<evidence type="ECO:0000313" key="4">
    <source>
        <dbReference type="Proteomes" id="UP000596660"/>
    </source>
</evidence>
<protein>
    <recommendedName>
        <fullName evidence="2">Neprosin PEP catalytic domain-containing protein</fullName>
    </recommendedName>
</protein>
<evidence type="ECO:0000313" key="3">
    <source>
        <dbReference type="EnsemblPlants" id="AUR62013486-RA:cds"/>
    </source>
</evidence>
<dbReference type="Gramene" id="AUR62013486-RA">
    <property type="protein sequence ID" value="AUR62013486-RA:cds"/>
    <property type="gene ID" value="AUR62013486"/>
</dbReference>
<dbReference type="PANTHER" id="PTHR31589:SF223">
    <property type="entry name" value="PROTEIN, PUTATIVE (DUF239)-RELATED"/>
    <property type="match status" value="1"/>
</dbReference>
<feature type="domain" description="Neprosin PEP catalytic" evidence="2">
    <location>
        <begin position="91"/>
        <end position="343"/>
    </location>
</feature>
<dbReference type="EnsemblPlants" id="AUR62013486-RA">
    <property type="protein sequence ID" value="AUR62013486-RA:cds"/>
    <property type="gene ID" value="AUR62013486"/>
</dbReference>
<dbReference type="OMA" id="WTISISK"/>
<dbReference type="PROSITE" id="PS52045">
    <property type="entry name" value="NEPROSIN_PEP_CD"/>
    <property type="match status" value="1"/>
</dbReference>
<proteinExistence type="predicted"/>